<organism evidence="2 3">
    <name type="scientific">Ahniella affigens</name>
    <dbReference type="NCBI Taxonomy" id="2021234"/>
    <lineage>
        <taxon>Bacteria</taxon>
        <taxon>Pseudomonadati</taxon>
        <taxon>Pseudomonadota</taxon>
        <taxon>Gammaproteobacteria</taxon>
        <taxon>Lysobacterales</taxon>
        <taxon>Rhodanobacteraceae</taxon>
        <taxon>Ahniella</taxon>
    </lineage>
</organism>
<dbReference type="GO" id="GO:0016989">
    <property type="term" value="F:sigma factor antagonist activity"/>
    <property type="evidence" value="ECO:0007669"/>
    <property type="project" value="TreeGrafter"/>
</dbReference>
<reference evidence="2 3" key="1">
    <citation type="submission" date="2018-03" db="EMBL/GenBank/DDBJ databases">
        <title>Ahniella affigens gen. nov., sp. nov., a gammaproteobacterium isolated from sandy soil near a stream.</title>
        <authorList>
            <person name="Ko Y."/>
            <person name="Kim J.-H."/>
        </authorList>
    </citation>
    <scope>NUCLEOTIDE SEQUENCE [LARGE SCALE GENOMIC DNA]</scope>
    <source>
        <strain evidence="2 3">D13</strain>
    </source>
</reference>
<dbReference type="EMBL" id="CP027860">
    <property type="protein sequence ID" value="AVP95797.1"/>
    <property type="molecule type" value="Genomic_DNA"/>
</dbReference>
<evidence type="ECO:0000313" key="2">
    <source>
        <dbReference type="EMBL" id="AVP95797.1"/>
    </source>
</evidence>
<evidence type="ECO:0000259" key="1">
    <source>
        <dbReference type="Pfam" id="PF04773"/>
    </source>
</evidence>
<proteinExistence type="predicted"/>
<keyword evidence="3" id="KW-1185">Reference proteome</keyword>
<dbReference type="InterPro" id="IPR006860">
    <property type="entry name" value="FecR"/>
</dbReference>
<protein>
    <recommendedName>
        <fullName evidence="1">FecR protein domain-containing protein</fullName>
    </recommendedName>
</protein>
<gene>
    <name evidence="2" type="ORF">C7S18_00655</name>
</gene>
<dbReference type="InterPro" id="IPR012373">
    <property type="entry name" value="Ferrdict_sens_TM"/>
</dbReference>
<dbReference type="Proteomes" id="UP000241074">
    <property type="component" value="Chromosome"/>
</dbReference>
<dbReference type="Gene3D" id="2.60.120.1440">
    <property type="match status" value="1"/>
</dbReference>
<dbReference type="Pfam" id="PF04773">
    <property type="entry name" value="FecR"/>
    <property type="match status" value="1"/>
</dbReference>
<dbReference type="PIRSF" id="PIRSF018266">
    <property type="entry name" value="FecR"/>
    <property type="match status" value="1"/>
</dbReference>
<dbReference type="AlphaFoldDB" id="A0A2P1PLS8"/>
<dbReference type="OrthoDB" id="9771237at2"/>
<dbReference type="PANTHER" id="PTHR30273:SF2">
    <property type="entry name" value="PROTEIN FECR"/>
    <property type="match status" value="1"/>
</dbReference>
<name>A0A2P1PLS8_9GAMM</name>
<accession>A0A2P1PLS8</accession>
<dbReference type="PANTHER" id="PTHR30273">
    <property type="entry name" value="PERIPLASMIC SIGNAL SENSOR AND SIGMA FACTOR ACTIVATOR FECR-RELATED"/>
    <property type="match status" value="1"/>
</dbReference>
<feature type="domain" description="FecR protein" evidence="1">
    <location>
        <begin position="131"/>
        <end position="221"/>
    </location>
</feature>
<sequence length="338" mass="36361">MTESLQLEAQNWWLALAADCEDVALQARFDAWLAADDAHRLAYLDVLLASNALDAGLAGLPEPIATDADADTPADTWATPTAAGSAHLTTAPGRFSTWKPWFAGMSLASALVLGVLALPLLRPAYESRSADWRTAPGLIETRTLDDGSQVQLGPDSAVRMVFGPNGREVELLRGELNVQVGVDPRPFLVRHQDFEIRDIGTRFWVDESGDSLRVAVSEGEVSVQSKAGEPPQHIVAGQSLEWQPDGVVNTGKAVTPELAPDVLVLDNADARTAFARFERYSGQRLQWLGDAGNKRFTAALPIRNNAEQDAAFVQLQQAYGVSVRANALGVRWLGANGG</sequence>
<dbReference type="KEGG" id="xba:C7S18_00655"/>
<reference evidence="2 3" key="2">
    <citation type="submission" date="2018-03" db="EMBL/GenBank/DDBJ databases">
        <authorList>
            <person name="Keele B.F."/>
        </authorList>
    </citation>
    <scope>NUCLEOTIDE SEQUENCE [LARGE SCALE GENOMIC DNA]</scope>
    <source>
        <strain evidence="2 3">D13</strain>
    </source>
</reference>
<dbReference type="RefSeq" id="WP_106889726.1">
    <property type="nucleotide sequence ID" value="NZ_CP027860.1"/>
</dbReference>
<evidence type="ECO:0000313" key="3">
    <source>
        <dbReference type="Proteomes" id="UP000241074"/>
    </source>
</evidence>